<dbReference type="RefSeq" id="WP_227563537.1">
    <property type="nucleotide sequence ID" value="NZ_CP101989.1"/>
</dbReference>
<organism evidence="2 3">
    <name type="scientific">Cellulomonas wangsupingiae</name>
    <dbReference type="NCBI Taxonomy" id="2968085"/>
    <lineage>
        <taxon>Bacteria</taxon>
        <taxon>Bacillati</taxon>
        <taxon>Actinomycetota</taxon>
        <taxon>Actinomycetes</taxon>
        <taxon>Micrococcales</taxon>
        <taxon>Cellulomonadaceae</taxon>
        <taxon>Cellulomonas</taxon>
    </lineage>
</organism>
<gene>
    <name evidence="2" type="ORF">NP075_18345</name>
</gene>
<dbReference type="PANTHER" id="PTHR42759:SF1">
    <property type="entry name" value="MAGNESIUM-CHELATASE SUBUNIT CHLD"/>
    <property type="match status" value="1"/>
</dbReference>
<evidence type="ECO:0000313" key="2">
    <source>
        <dbReference type="EMBL" id="UUI65044.1"/>
    </source>
</evidence>
<keyword evidence="3" id="KW-1185">Reference proteome</keyword>
<dbReference type="EMBL" id="CP101989">
    <property type="protein sequence ID" value="UUI65044.1"/>
    <property type="molecule type" value="Genomic_DNA"/>
</dbReference>
<sequence length="367" mass="39659">MTVDPTGPVLRAPAEVRFADELAALAAADTGDRPAGWRLTPRAVRAFVVGDPALGVTRKFHGDDALVDRCVVTLMSSRGLLLVGEPGTAKSMLSELFAAAVSGDSTCTVQGSSGTTDDQITYSWNYALLLAEGPTPRALVRGPLHRAMTDGAVCRFEEVTRVQPEIQDVLIGVMSDKVLHVPELAGPQAVVFAAPGFNVLATANLRDRGVHEMSSALKRRFNFETVRPIRDRDLERRLVLEQTSELLTHAAVDTRLTPDVVDLLVTAFHDLRDGVTSDGVAVERPSAVMSSAEAVAVGYAAALDAHWFGDGEVGGAHVARQLIGTVLKDNPDDGAKLRHYFDVVVRPRAKRDRRWRSVLDTRGELDR</sequence>
<dbReference type="PANTHER" id="PTHR42759">
    <property type="entry name" value="MOXR FAMILY PROTEIN"/>
    <property type="match status" value="1"/>
</dbReference>
<reference evidence="2 3" key="1">
    <citation type="submission" date="2022-07" db="EMBL/GenBank/DDBJ databases">
        <title>Novel species in genus cellulomonas.</title>
        <authorList>
            <person name="Ye L."/>
        </authorList>
    </citation>
    <scope>NUCLEOTIDE SEQUENCE [LARGE SCALE GENOMIC DNA]</scope>
    <source>
        <strain evidence="3">zg-Y908</strain>
    </source>
</reference>
<dbReference type="InterPro" id="IPR011704">
    <property type="entry name" value="ATPase_dyneun-rel_AAA"/>
</dbReference>
<evidence type="ECO:0000259" key="1">
    <source>
        <dbReference type="Pfam" id="PF07728"/>
    </source>
</evidence>
<dbReference type="Pfam" id="PF07728">
    <property type="entry name" value="AAA_5"/>
    <property type="match status" value="1"/>
</dbReference>
<dbReference type="SUPFAM" id="SSF52540">
    <property type="entry name" value="P-loop containing nucleoside triphosphate hydrolases"/>
    <property type="match status" value="1"/>
</dbReference>
<dbReference type="Gene3D" id="3.40.50.300">
    <property type="entry name" value="P-loop containing nucleotide triphosphate hydrolases"/>
    <property type="match status" value="1"/>
</dbReference>
<protein>
    <submittedName>
        <fullName evidence="2">AAA family ATPase</fullName>
    </submittedName>
</protein>
<feature type="domain" description="ATPase dynein-related AAA" evidence="1">
    <location>
        <begin position="79"/>
        <end position="221"/>
    </location>
</feature>
<dbReference type="Proteomes" id="UP001317322">
    <property type="component" value="Chromosome"/>
</dbReference>
<name>A0ABY5K3L1_9CELL</name>
<dbReference type="InterPro" id="IPR027417">
    <property type="entry name" value="P-loop_NTPase"/>
</dbReference>
<evidence type="ECO:0000313" key="3">
    <source>
        <dbReference type="Proteomes" id="UP001317322"/>
    </source>
</evidence>
<proteinExistence type="predicted"/>
<dbReference type="InterPro" id="IPR050764">
    <property type="entry name" value="CbbQ/NirQ/NorQ/GpvN"/>
</dbReference>
<accession>A0ABY5K3L1</accession>